<dbReference type="Proteomes" id="UP000818029">
    <property type="component" value="Chromosome D03"/>
</dbReference>
<gene>
    <name evidence="4" type="primary">LOC107949907</name>
</gene>
<dbReference type="PANTHER" id="PTHR47074:SF61">
    <property type="entry name" value="RNASE H TYPE-1 DOMAIN-CONTAINING PROTEIN"/>
    <property type="match status" value="1"/>
</dbReference>
<dbReference type="InterPro" id="IPR036397">
    <property type="entry name" value="RNaseH_sf"/>
</dbReference>
<feature type="chain" id="PRO_5010549256" description="RNase H type-1 domain-containing protein" evidence="1">
    <location>
        <begin position="26"/>
        <end position="272"/>
    </location>
</feature>
<sequence length="272" mass="31628">MLRKTSWYFLPTLANLFSRRLVVDALCPRYSEKVEDFIRIFQECPTTVEVWELLNLNWILSNSVTNYWEWVTWIFKCPDKQCRTFCCSIWAIWTNRNQLLHERKQSTGKEIAEWVVRYIRELEGLKDKKITRLKGNEEWNPLLDSFIKINFNASFNQTQARPGSGVVARNSFCEIVASKTILHRAIASPFAMEGHACFQALLLGLQLRLPIVIVEGDAMTIIKKCKTDHQDKSEVEAIIRKIQQMKGGFQRIYFKHVPRSANTLAHSLATES</sequence>
<dbReference type="STRING" id="3635.A0A1U8NMQ5"/>
<feature type="signal peptide" evidence="1">
    <location>
        <begin position="1"/>
        <end position="25"/>
    </location>
</feature>
<keyword evidence="3" id="KW-1185">Reference proteome</keyword>
<dbReference type="AlphaFoldDB" id="A0A1U8NMQ5"/>
<dbReference type="GeneID" id="107949907"/>
<dbReference type="InterPro" id="IPR044730">
    <property type="entry name" value="RNase_H-like_dom_plant"/>
</dbReference>
<dbReference type="InterPro" id="IPR002156">
    <property type="entry name" value="RNaseH_domain"/>
</dbReference>
<keyword evidence="1" id="KW-0732">Signal</keyword>
<accession>A0A1U8NMQ5</accession>
<dbReference type="Gene3D" id="3.30.420.10">
    <property type="entry name" value="Ribonuclease H-like superfamily/Ribonuclease H"/>
    <property type="match status" value="1"/>
</dbReference>
<evidence type="ECO:0000313" key="3">
    <source>
        <dbReference type="Proteomes" id="UP000818029"/>
    </source>
</evidence>
<dbReference type="OrthoDB" id="1748820at2759"/>
<dbReference type="RefSeq" id="XP_016740160.1">
    <property type="nucleotide sequence ID" value="XM_016884671.1"/>
</dbReference>
<dbReference type="InterPro" id="IPR052929">
    <property type="entry name" value="RNase_H-like_EbsB-rel"/>
</dbReference>
<dbReference type="KEGG" id="ghi:107949907"/>
<evidence type="ECO:0000259" key="2">
    <source>
        <dbReference type="Pfam" id="PF13456"/>
    </source>
</evidence>
<dbReference type="SMR" id="A0A1U8NMQ5"/>
<name>A0A1U8NMQ5_GOSHI</name>
<dbReference type="PANTHER" id="PTHR47074">
    <property type="entry name" value="BNAC02G40300D PROTEIN"/>
    <property type="match status" value="1"/>
</dbReference>
<dbReference type="PaxDb" id="3635-A0A1U8NMQ5"/>
<dbReference type="GO" id="GO:0003676">
    <property type="term" value="F:nucleic acid binding"/>
    <property type="evidence" value="ECO:0007669"/>
    <property type="project" value="InterPro"/>
</dbReference>
<reference evidence="4" key="2">
    <citation type="submission" date="2025-08" db="UniProtKB">
        <authorList>
            <consortium name="RefSeq"/>
        </authorList>
    </citation>
    <scope>IDENTIFICATION</scope>
</reference>
<dbReference type="Pfam" id="PF13456">
    <property type="entry name" value="RVT_3"/>
    <property type="match status" value="1"/>
</dbReference>
<protein>
    <recommendedName>
        <fullName evidence="2">RNase H type-1 domain-containing protein</fullName>
    </recommendedName>
</protein>
<reference evidence="3" key="1">
    <citation type="journal article" date="2020" name="Nat. Genet.">
        <title>Genomic diversifications of five Gossypium allopolyploid species and their impact on cotton improvement.</title>
        <authorList>
            <person name="Chen Z.J."/>
            <person name="Sreedasyam A."/>
            <person name="Ando A."/>
            <person name="Song Q."/>
            <person name="De Santiago L.M."/>
            <person name="Hulse-Kemp A.M."/>
            <person name="Ding M."/>
            <person name="Ye W."/>
            <person name="Kirkbride R.C."/>
            <person name="Jenkins J."/>
            <person name="Plott C."/>
            <person name="Lovell J."/>
            <person name="Lin Y.M."/>
            <person name="Vaughn R."/>
            <person name="Liu B."/>
            <person name="Simpson S."/>
            <person name="Scheffler B.E."/>
            <person name="Wen L."/>
            <person name="Saski C.A."/>
            <person name="Grover C.E."/>
            <person name="Hu G."/>
            <person name="Conover J.L."/>
            <person name="Carlson J.W."/>
            <person name="Shu S."/>
            <person name="Boston L.B."/>
            <person name="Williams M."/>
            <person name="Peterson D.G."/>
            <person name="McGee K."/>
            <person name="Jones D.C."/>
            <person name="Wendel J.F."/>
            <person name="Stelly D.M."/>
            <person name="Grimwood J."/>
            <person name="Schmutz J."/>
        </authorList>
    </citation>
    <scope>NUCLEOTIDE SEQUENCE [LARGE SCALE GENOMIC DNA]</scope>
    <source>
        <strain evidence="3">cv. TM-1</strain>
    </source>
</reference>
<evidence type="ECO:0000256" key="1">
    <source>
        <dbReference type="SAM" id="SignalP"/>
    </source>
</evidence>
<dbReference type="GO" id="GO:0004523">
    <property type="term" value="F:RNA-DNA hybrid ribonuclease activity"/>
    <property type="evidence" value="ECO:0007669"/>
    <property type="project" value="InterPro"/>
</dbReference>
<feature type="domain" description="RNase H type-1" evidence="2">
    <location>
        <begin position="150"/>
        <end position="271"/>
    </location>
</feature>
<dbReference type="CDD" id="cd06222">
    <property type="entry name" value="RNase_H_like"/>
    <property type="match status" value="1"/>
</dbReference>
<proteinExistence type="predicted"/>
<dbReference type="SUPFAM" id="SSF53098">
    <property type="entry name" value="Ribonuclease H-like"/>
    <property type="match status" value="1"/>
</dbReference>
<organism evidence="3 4">
    <name type="scientific">Gossypium hirsutum</name>
    <name type="common">Upland cotton</name>
    <name type="synonym">Gossypium mexicanum</name>
    <dbReference type="NCBI Taxonomy" id="3635"/>
    <lineage>
        <taxon>Eukaryota</taxon>
        <taxon>Viridiplantae</taxon>
        <taxon>Streptophyta</taxon>
        <taxon>Embryophyta</taxon>
        <taxon>Tracheophyta</taxon>
        <taxon>Spermatophyta</taxon>
        <taxon>Magnoliopsida</taxon>
        <taxon>eudicotyledons</taxon>
        <taxon>Gunneridae</taxon>
        <taxon>Pentapetalae</taxon>
        <taxon>rosids</taxon>
        <taxon>malvids</taxon>
        <taxon>Malvales</taxon>
        <taxon>Malvaceae</taxon>
        <taxon>Malvoideae</taxon>
        <taxon>Gossypium</taxon>
    </lineage>
</organism>
<dbReference type="InterPro" id="IPR012337">
    <property type="entry name" value="RNaseH-like_sf"/>
</dbReference>
<evidence type="ECO:0000313" key="4">
    <source>
        <dbReference type="RefSeq" id="XP_016740160.1"/>
    </source>
</evidence>